<dbReference type="RefSeq" id="WP_136348757.1">
    <property type="nucleotide sequence ID" value="NZ_SSOC01000005.1"/>
</dbReference>
<dbReference type="AlphaFoldDB" id="A0A4S4AUJ1"/>
<feature type="domain" description="DUF6701" evidence="3">
    <location>
        <begin position="628"/>
        <end position="1253"/>
    </location>
</feature>
<feature type="region of interest" description="Disordered" evidence="1">
    <location>
        <begin position="46"/>
        <end position="65"/>
    </location>
</feature>
<dbReference type="PROSITE" id="PS51257">
    <property type="entry name" value="PROKAR_LIPOPROTEIN"/>
    <property type="match status" value="1"/>
</dbReference>
<dbReference type="EMBL" id="SSOC01000005">
    <property type="protein sequence ID" value="THF63596.1"/>
    <property type="molecule type" value="Genomic_DNA"/>
</dbReference>
<evidence type="ECO:0000256" key="1">
    <source>
        <dbReference type="SAM" id="MobiDB-lite"/>
    </source>
</evidence>
<gene>
    <name evidence="4" type="ORF">E6C76_13440</name>
</gene>
<evidence type="ECO:0000259" key="3">
    <source>
        <dbReference type="Pfam" id="PF20419"/>
    </source>
</evidence>
<dbReference type="SUPFAM" id="SSF49899">
    <property type="entry name" value="Concanavalin A-like lectins/glucanases"/>
    <property type="match status" value="2"/>
</dbReference>
<feature type="signal peptide" evidence="2">
    <location>
        <begin position="1"/>
        <end position="31"/>
    </location>
</feature>
<evidence type="ECO:0000256" key="2">
    <source>
        <dbReference type="SAM" id="SignalP"/>
    </source>
</evidence>
<keyword evidence="5" id="KW-1185">Reference proteome</keyword>
<dbReference type="OrthoDB" id="9790247at2"/>
<name>A0A4S4AUJ1_9RHOO</name>
<keyword evidence="2" id="KW-0732">Signal</keyword>
<reference evidence="4 5" key="1">
    <citation type="submission" date="2019-04" db="EMBL/GenBank/DDBJ databases">
        <title>Azoarcus nasutitermitis sp. nov. isolated from termite nest.</title>
        <authorList>
            <person name="Lin S.-Y."/>
            <person name="Hameed A."/>
            <person name="Hsu Y.-H."/>
            <person name="Young C.-C."/>
        </authorList>
    </citation>
    <scope>NUCLEOTIDE SEQUENCE [LARGE SCALE GENOMIC DNA]</scope>
    <source>
        <strain evidence="4 5">CC-YHH838</strain>
    </source>
</reference>
<dbReference type="InterPro" id="IPR013320">
    <property type="entry name" value="ConA-like_dom_sf"/>
</dbReference>
<evidence type="ECO:0000313" key="5">
    <source>
        <dbReference type="Proteomes" id="UP000308430"/>
    </source>
</evidence>
<dbReference type="Pfam" id="PF20419">
    <property type="entry name" value="DUF6701"/>
    <property type="match status" value="1"/>
</dbReference>
<protein>
    <recommendedName>
        <fullName evidence="3">DUF6701 domain-containing protein</fullName>
    </recommendedName>
</protein>
<feature type="chain" id="PRO_5020791327" description="DUF6701 domain-containing protein" evidence="2">
    <location>
        <begin position="32"/>
        <end position="1255"/>
    </location>
</feature>
<dbReference type="Proteomes" id="UP000308430">
    <property type="component" value="Unassembled WGS sequence"/>
</dbReference>
<comment type="caution">
    <text evidence="4">The sequence shown here is derived from an EMBL/GenBank/DDBJ whole genome shotgun (WGS) entry which is preliminary data.</text>
</comment>
<accession>A0A4S4AUJ1</accession>
<organism evidence="4 5">
    <name type="scientific">Pseudothauera nasutitermitis</name>
    <dbReference type="NCBI Taxonomy" id="2565930"/>
    <lineage>
        <taxon>Bacteria</taxon>
        <taxon>Pseudomonadati</taxon>
        <taxon>Pseudomonadota</taxon>
        <taxon>Betaproteobacteria</taxon>
        <taxon>Rhodocyclales</taxon>
        <taxon>Zoogloeaceae</taxon>
        <taxon>Pseudothauera</taxon>
    </lineage>
</organism>
<dbReference type="InterPro" id="IPR046524">
    <property type="entry name" value="DUF6701"/>
</dbReference>
<dbReference type="Gene3D" id="2.60.120.200">
    <property type="match status" value="2"/>
</dbReference>
<proteinExistence type="predicted"/>
<evidence type="ECO:0000313" key="4">
    <source>
        <dbReference type="EMBL" id="THF63596.1"/>
    </source>
</evidence>
<sequence>MISARFRTSVLSILAVLACSAVLLHMPAAQAQTVVADYRMDESQWSGQSGEVTDSSGYGNHGTPYNSGTTADARVCRGGWFRGEGYNAAPNNTWYTARYYVDVPDRDSLSPLAASSSASMTVSGWFRLSTTSGTHTVVHKGEGGTSQEYRVFIEGGRLKFTVWDIYGGSQTLELAQNLSADTWYYFSFSADRYVYLIFWPRITLSGRIYGPSGNTPLTTASNTSDYATGTKNTSGRLVIGATRWDSGAPTNYFDGLIDELRIYSGIPGNAAIVAHKNATRTCTSPMTCFTDDFDRSALGDDWSVTNKSGSFGNPRIVDNRLRLTDNSGNVATASTLQRLFPSESNLVTLEFDFYAHSGSGADGVAVVLSDSDVTPSPGAYGGSLGYANGHGLAGFSGGWLGVALDTYGNYSNPTEDRRGGPGFRSNAVAMRGSGSGQDGYAYITGTGTLSPTVRNSTGHRYLITIDSQVAGRSMVSVERNTGSGFQTLISSTNVLASSGQAAVPENLLLTLTGSTGGSNDIHEIDNVRICALRMEPLERPIHHFEIQHDGEGLTCAPETVTVVACANDDCSERYTGDLALTLSADNATGVDVDGAIAGGVARFKVRRTTVGDVDNLDIASSVPTAANVTRCFNNGVQGGCTLSFVNSGLKFWFDEDGDGNGEFGLPNLISGKPSSNIFLRALKASDDDPQTCAPGMTGTRTLGFRSCYQDPNTGTLATNVDGTPVTTTSSCNGAWTWINLEFDENAQAPIELRYDDAGRMRLQAYYQGLAGSEDEGLTLQGNNTFTARPAGFCVERPSPLTNPGDRSGYCTAPYPDCGSFIAAGRNFDLRIAPVAWEKENDSDLCEGNAITPNYKEFGFDYLGSVLLAPASGRNGETGQTSREHVAGESREVVIQQSISEVGVFSFDVRHNYLGAGDVYGISRPIGRFVPARLAVSANTPKFEHACPGGSFTYQDQPFGFLIAPQITVTGKNTADETTTDDTTTHNYGGAFWKLNSNLAGRVFIHNSTALPTDATLTQLNTGSVNLTGTGDYDGQGIFTITDARLLYDKPAIPRVPFNASVDLNLTAPDFTDADGVCHEPDPVGSPGVCAGFSISSIGDTELRWGRMVVDNEHQHLGSLPITLPVRAEYYFAAPGSNPRFMTNGEDVCSALGANQVQMRNTTGESTTSIAIGSGTTTLGGFGTLASGVLGLTLSAPGLNNAGFVDVSPDLSAAGFPWLQYDWDGNGFHDNNPTGRASWGLYRGSPNVIRLREVWR</sequence>